<evidence type="ECO:0000256" key="3">
    <source>
        <dbReference type="ARBA" id="ARBA00013109"/>
    </source>
</evidence>
<dbReference type="SUPFAM" id="SSF69618">
    <property type="entry name" value="HemD-like"/>
    <property type="match status" value="1"/>
</dbReference>
<dbReference type="eggNOG" id="COG1587">
    <property type="taxonomic scope" value="Bacteria"/>
</dbReference>
<dbReference type="InterPro" id="IPR036108">
    <property type="entry name" value="4pyrrol_syn_uPrphyn_synt_sf"/>
</dbReference>
<gene>
    <name evidence="11" type="primary">hemD</name>
    <name evidence="11" type="ORF">HCAN_1015</name>
</gene>
<comment type="function">
    <text evidence="6 9">Catalyzes cyclization of the linear tetrapyrrole, hydroxymethylbilane, to the macrocyclic uroporphyrinogen III.</text>
</comment>
<dbReference type="EMBL" id="CM000776">
    <property type="protein sequence ID" value="EES89728.1"/>
    <property type="molecule type" value="Genomic_DNA"/>
</dbReference>
<dbReference type="PANTHER" id="PTHR38042">
    <property type="entry name" value="UROPORPHYRINOGEN-III SYNTHASE, CHLOROPLASTIC"/>
    <property type="match status" value="1"/>
</dbReference>
<evidence type="ECO:0000256" key="5">
    <source>
        <dbReference type="ARBA" id="ARBA00023244"/>
    </source>
</evidence>
<dbReference type="InterPro" id="IPR039793">
    <property type="entry name" value="UROS/Hem4"/>
</dbReference>
<evidence type="ECO:0000313" key="11">
    <source>
        <dbReference type="EMBL" id="EES89728.1"/>
    </source>
</evidence>
<name>C5ZX60_9HELI</name>
<keyword evidence="5 9" id="KW-0627">Porphyrin biosynthesis</keyword>
<dbReference type="UniPathway" id="UPA00251">
    <property type="reaction ID" value="UER00320"/>
</dbReference>
<comment type="similarity">
    <text evidence="2 9">Belongs to the uroporphyrinogen-III synthase family.</text>
</comment>
<dbReference type="RefSeq" id="WP_006655717.1">
    <property type="nucleotide sequence ID" value="NZ_CM000776.2"/>
</dbReference>
<dbReference type="Pfam" id="PF02602">
    <property type="entry name" value="HEM4"/>
    <property type="match status" value="1"/>
</dbReference>
<dbReference type="InterPro" id="IPR003754">
    <property type="entry name" value="4pyrrol_synth_uPrphyn_synth"/>
</dbReference>
<dbReference type="PANTHER" id="PTHR38042:SF1">
    <property type="entry name" value="UROPORPHYRINOGEN-III SYNTHASE, CHLOROPLASTIC"/>
    <property type="match status" value="1"/>
</dbReference>
<evidence type="ECO:0000256" key="8">
    <source>
        <dbReference type="ARBA" id="ARBA00048617"/>
    </source>
</evidence>
<evidence type="ECO:0000256" key="6">
    <source>
        <dbReference type="ARBA" id="ARBA00037589"/>
    </source>
</evidence>
<dbReference type="GO" id="GO:0006782">
    <property type="term" value="P:protoporphyrinogen IX biosynthetic process"/>
    <property type="evidence" value="ECO:0007669"/>
    <property type="project" value="UniProtKB-UniRule"/>
</dbReference>
<dbReference type="EC" id="4.2.1.75" evidence="3 9"/>
<evidence type="ECO:0000256" key="9">
    <source>
        <dbReference type="RuleBase" id="RU366031"/>
    </source>
</evidence>
<evidence type="ECO:0000256" key="7">
    <source>
        <dbReference type="ARBA" id="ARBA00040167"/>
    </source>
</evidence>
<dbReference type="AlphaFoldDB" id="C5ZX60"/>
<dbReference type="GO" id="GO:0006780">
    <property type="term" value="P:uroporphyrinogen III biosynthetic process"/>
    <property type="evidence" value="ECO:0007669"/>
    <property type="project" value="UniProtKB-UniRule"/>
</dbReference>
<proteinExistence type="inferred from homology"/>
<dbReference type="STRING" id="537970.HCAN_1015"/>
<dbReference type="GO" id="GO:0004852">
    <property type="term" value="F:uroporphyrinogen-III synthase activity"/>
    <property type="evidence" value="ECO:0007669"/>
    <property type="project" value="UniProtKB-UniRule"/>
</dbReference>
<dbReference type="OrthoDB" id="5328023at2"/>
<reference evidence="11 12" key="1">
    <citation type="journal article" date="2009" name="J. Bacteriol.">
        <title>Genome sequence of the emerging pathogen Helicobacter canadensis.</title>
        <authorList>
            <person name="Loman N.J."/>
            <person name="Snyder L.A."/>
            <person name="Linton J.D."/>
            <person name="Langdon R."/>
            <person name="Lawson A.J."/>
            <person name="Weinstock G.M."/>
            <person name="Wren B.W."/>
            <person name="Pallen M.J."/>
        </authorList>
    </citation>
    <scope>NUCLEOTIDE SEQUENCE [LARGE SCALE GENOMIC DNA]</scope>
    <source>
        <strain evidence="11 12">MIT 98-5491</strain>
    </source>
</reference>
<evidence type="ECO:0000256" key="4">
    <source>
        <dbReference type="ARBA" id="ARBA00023239"/>
    </source>
</evidence>
<protein>
    <recommendedName>
        <fullName evidence="7 9">Uroporphyrinogen-III synthase</fullName>
        <ecNumber evidence="3 9">4.2.1.75</ecNumber>
    </recommendedName>
</protein>
<accession>C5ZX60</accession>
<dbReference type="CDD" id="cd06578">
    <property type="entry name" value="HemD"/>
    <property type="match status" value="1"/>
</dbReference>
<evidence type="ECO:0000256" key="2">
    <source>
        <dbReference type="ARBA" id="ARBA00008133"/>
    </source>
</evidence>
<dbReference type="Proteomes" id="UP000007032">
    <property type="component" value="Chromosome"/>
</dbReference>
<dbReference type="HOGENOM" id="CLU_080916_0_0_7"/>
<evidence type="ECO:0000259" key="10">
    <source>
        <dbReference type="Pfam" id="PF02602"/>
    </source>
</evidence>
<sequence length="231" mass="26308">MRKVYYITKKNTNRLIKEVEYLELLEICFVEDSMLKQKIKEVECLLFTSKNAVFALEHFMPKEWQNLPCYVIGEGSKKALESLGGKVEFVASAAYGDLFGRELVEILRGKKVLFVRAKKVASNLVEILKKGGIVVLESILYETKILNISEDKKQSFKEDSIFFFSAPSSLRAFLQNYAWRESYLALCIGKSTAKVAEELLGKNAKISLSPKINIKDSLEFAKQLARENNNE</sequence>
<dbReference type="Gene3D" id="3.40.50.10090">
    <property type="match status" value="2"/>
</dbReference>
<evidence type="ECO:0000256" key="1">
    <source>
        <dbReference type="ARBA" id="ARBA00004772"/>
    </source>
</evidence>
<comment type="catalytic activity">
    <reaction evidence="8 9">
        <text>hydroxymethylbilane = uroporphyrinogen III + H2O</text>
        <dbReference type="Rhea" id="RHEA:18965"/>
        <dbReference type="ChEBI" id="CHEBI:15377"/>
        <dbReference type="ChEBI" id="CHEBI:57308"/>
        <dbReference type="ChEBI" id="CHEBI:57845"/>
        <dbReference type="EC" id="4.2.1.75"/>
    </reaction>
</comment>
<organism evidence="11 12">
    <name type="scientific">Helicobacter canadensis MIT 98-5491</name>
    <dbReference type="NCBI Taxonomy" id="537970"/>
    <lineage>
        <taxon>Bacteria</taxon>
        <taxon>Pseudomonadati</taxon>
        <taxon>Campylobacterota</taxon>
        <taxon>Epsilonproteobacteria</taxon>
        <taxon>Campylobacterales</taxon>
        <taxon>Helicobacteraceae</taxon>
        <taxon>Helicobacter</taxon>
    </lineage>
</organism>
<keyword evidence="12" id="KW-1185">Reference proteome</keyword>
<comment type="pathway">
    <text evidence="1 9">Porphyrin-containing compound metabolism; protoporphyrin-IX biosynthesis; coproporphyrinogen-III from 5-aminolevulinate: step 3/4.</text>
</comment>
<feature type="domain" description="Tetrapyrrole biosynthesis uroporphyrinogen III synthase" evidence="10">
    <location>
        <begin position="25"/>
        <end position="205"/>
    </location>
</feature>
<evidence type="ECO:0000313" key="12">
    <source>
        <dbReference type="Proteomes" id="UP000007032"/>
    </source>
</evidence>
<keyword evidence="4 9" id="KW-0456">Lyase</keyword>